<keyword evidence="2" id="KW-0012">Acyltransferase</keyword>
<keyword evidence="1 4" id="KW-0808">Transferase</keyword>
<evidence type="ECO:0000259" key="3">
    <source>
        <dbReference type="PROSITE" id="PS51186"/>
    </source>
</evidence>
<accession>A0A1I3KDM1</accession>
<sequence length="176" mass="20399">MPQITLKKVTLNNLQELQEISRQTFEETFAEQNSAEDMQKYLAEALSTSRLTAELSEENSEFYFALSGTKITGYIKLNSGNSQTELQHENSLEIERIYVLKEFLGKKVGQILFNHAMQIAKEKKVGFVWLGVWEKNERAINFYLKNGFEKFGEHSFFLGTDEQTDIMMKLQITHDI</sequence>
<dbReference type="InterPro" id="IPR051556">
    <property type="entry name" value="N-term/lysine_N-AcTrnsfr"/>
</dbReference>
<dbReference type="RefSeq" id="WP_089818711.1">
    <property type="nucleotide sequence ID" value="NZ_FORQ01000001.1"/>
</dbReference>
<feature type="domain" description="N-acetyltransferase" evidence="3">
    <location>
        <begin position="4"/>
        <end position="173"/>
    </location>
</feature>
<dbReference type="GO" id="GO:0016747">
    <property type="term" value="F:acyltransferase activity, transferring groups other than amino-acyl groups"/>
    <property type="evidence" value="ECO:0007669"/>
    <property type="project" value="InterPro"/>
</dbReference>
<dbReference type="Proteomes" id="UP000242560">
    <property type="component" value="Unassembled WGS sequence"/>
</dbReference>
<dbReference type="PROSITE" id="PS51186">
    <property type="entry name" value="GNAT"/>
    <property type="match status" value="1"/>
</dbReference>
<dbReference type="PANTHER" id="PTHR42919">
    <property type="entry name" value="N-ALPHA-ACETYLTRANSFERASE"/>
    <property type="match status" value="1"/>
</dbReference>
<proteinExistence type="predicted"/>
<dbReference type="Gene3D" id="3.40.630.30">
    <property type="match status" value="1"/>
</dbReference>
<dbReference type="AlphaFoldDB" id="A0A1I3KDM1"/>
<name>A0A1I3KDM1_9FLAO</name>
<evidence type="ECO:0000313" key="4">
    <source>
        <dbReference type="EMBL" id="SFI70484.1"/>
    </source>
</evidence>
<evidence type="ECO:0000256" key="1">
    <source>
        <dbReference type="ARBA" id="ARBA00022679"/>
    </source>
</evidence>
<keyword evidence="5" id="KW-1185">Reference proteome</keyword>
<dbReference type="PANTHER" id="PTHR42919:SF8">
    <property type="entry name" value="N-ALPHA-ACETYLTRANSFERASE 50"/>
    <property type="match status" value="1"/>
</dbReference>
<dbReference type="SUPFAM" id="SSF55729">
    <property type="entry name" value="Acyl-CoA N-acyltransferases (Nat)"/>
    <property type="match status" value="1"/>
</dbReference>
<gene>
    <name evidence="4" type="ORF">SAMN05421638_0743</name>
</gene>
<evidence type="ECO:0000256" key="2">
    <source>
        <dbReference type="ARBA" id="ARBA00023315"/>
    </source>
</evidence>
<dbReference type="CDD" id="cd04301">
    <property type="entry name" value="NAT_SF"/>
    <property type="match status" value="1"/>
</dbReference>
<reference evidence="5" key="1">
    <citation type="submission" date="2016-10" db="EMBL/GenBank/DDBJ databases">
        <authorList>
            <person name="Varghese N."/>
            <person name="Submissions S."/>
        </authorList>
    </citation>
    <scope>NUCLEOTIDE SEQUENCE [LARGE SCALE GENOMIC DNA]</scope>
    <source>
        <strain evidence="5">DSM 22251</strain>
    </source>
</reference>
<evidence type="ECO:0000313" key="5">
    <source>
        <dbReference type="Proteomes" id="UP000242560"/>
    </source>
</evidence>
<dbReference type="EMBL" id="FORQ01000001">
    <property type="protein sequence ID" value="SFI70484.1"/>
    <property type="molecule type" value="Genomic_DNA"/>
</dbReference>
<protein>
    <submittedName>
        <fullName evidence="4">Acetyltransferase (GNAT) family protein</fullName>
    </submittedName>
</protein>
<dbReference type="InterPro" id="IPR000182">
    <property type="entry name" value="GNAT_dom"/>
</dbReference>
<dbReference type="InterPro" id="IPR016181">
    <property type="entry name" value="Acyl_CoA_acyltransferase"/>
</dbReference>
<dbReference type="Pfam" id="PF00583">
    <property type="entry name" value="Acetyltransf_1"/>
    <property type="match status" value="1"/>
</dbReference>
<organism evidence="4 5">
    <name type="scientific">Kaistella treverensis</name>
    <dbReference type="NCBI Taxonomy" id="631455"/>
    <lineage>
        <taxon>Bacteria</taxon>
        <taxon>Pseudomonadati</taxon>
        <taxon>Bacteroidota</taxon>
        <taxon>Flavobacteriia</taxon>
        <taxon>Flavobacteriales</taxon>
        <taxon>Weeksellaceae</taxon>
        <taxon>Chryseobacterium group</taxon>
        <taxon>Kaistella</taxon>
    </lineage>
</organism>